<dbReference type="PANTHER" id="PTHR43133">
    <property type="entry name" value="RNA POLYMERASE ECF-TYPE SIGMA FACTO"/>
    <property type="match status" value="1"/>
</dbReference>
<keyword evidence="3" id="KW-0238">DNA-binding</keyword>
<dbReference type="KEGG" id="mff:MFFC18_15970"/>
<protein>
    <submittedName>
        <fullName evidence="6">RNA polymerase sigma factor</fullName>
    </submittedName>
</protein>
<dbReference type="STRING" id="980251.GCA_001642875_03198"/>
<keyword evidence="7" id="KW-1185">Reference proteome</keyword>
<dbReference type="Pfam" id="PF08281">
    <property type="entry name" value="Sigma70_r4_2"/>
    <property type="match status" value="1"/>
</dbReference>
<dbReference type="GO" id="GO:0016987">
    <property type="term" value="F:sigma factor activity"/>
    <property type="evidence" value="ECO:0007669"/>
    <property type="project" value="UniProtKB-KW"/>
</dbReference>
<evidence type="ECO:0000313" key="7">
    <source>
        <dbReference type="Proteomes" id="UP000322214"/>
    </source>
</evidence>
<dbReference type="Proteomes" id="UP000322214">
    <property type="component" value="Chromosome"/>
</dbReference>
<dbReference type="CDD" id="cd06171">
    <property type="entry name" value="Sigma70_r4"/>
    <property type="match status" value="1"/>
</dbReference>
<dbReference type="InterPro" id="IPR039425">
    <property type="entry name" value="RNA_pol_sigma-70-like"/>
</dbReference>
<feature type="domain" description="RNA polymerase sigma factor 70 region 4 type 2" evidence="5">
    <location>
        <begin position="140"/>
        <end position="191"/>
    </location>
</feature>
<keyword evidence="4" id="KW-0804">Transcription</keyword>
<evidence type="ECO:0000259" key="5">
    <source>
        <dbReference type="Pfam" id="PF08281"/>
    </source>
</evidence>
<evidence type="ECO:0000313" key="6">
    <source>
        <dbReference type="EMBL" id="QEG21738.1"/>
    </source>
</evidence>
<dbReference type="GO" id="GO:0003677">
    <property type="term" value="F:DNA binding"/>
    <property type="evidence" value="ECO:0007669"/>
    <property type="project" value="UniProtKB-KW"/>
</dbReference>
<dbReference type="Gene3D" id="1.10.1740.10">
    <property type="match status" value="1"/>
</dbReference>
<gene>
    <name evidence="6" type="ORF">MFFC18_15970</name>
</gene>
<evidence type="ECO:0000256" key="2">
    <source>
        <dbReference type="ARBA" id="ARBA00023082"/>
    </source>
</evidence>
<evidence type="ECO:0000256" key="1">
    <source>
        <dbReference type="ARBA" id="ARBA00023015"/>
    </source>
</evidence>
<dbReference type="InterPro" id="IPR014284">
    <property type="entry name" value="RNA_pol_sigma-70_dom"/>
</dbReference>
<dbReference type="GO" id="GO:0006352">
    <property type="term" value="P:DNA-templated transcription initiation"/>
    <property type="evidence" value="ECO:0007669"/>
    <property type="project" value="InterPro"/>
</dbReference>
<evidence type="ECO:0000256" key="4">
    <source>
        <dbReference type="ARBA" id="ARBA00023163"/>
    </source>
</evidence>
<reference evidence="6 7" key="1">
    <citation type="submission" date="2019-08" db="EMBL/GenBank/DDBJ databases">
        <title>Deep-cultivation of Planctomycetes and their phenomic and genomic characterization uncovers novel biology.</title>
        <authorList>
            <person name="Wiegand S."/>
            <person name="Jogler M."/>
            <person name="Boedeker C."/>
            <person name="Pinto D."/>
            <person name="Vollmers J."/>
            <person name="Rivas-Marin E."/>
            <person name="Kohn T."/>
            <person name="Peeters S.H."/>
            <person name="Heuer A."/>
            <person name="Rast P."/>
            <person name="Oberbeckmann S."/>
            <person name="Bunk B."/>
            <person name="Jeske O."/>
            <person name="Meyerdierks A."/>
            <person name="Storesund J.E."/>
            <person name="Kallscheuer N."/>
            <person name="Luecker S."/>
            <person name="Lage O.M."/>
            <person name="Pohl T."/>
            <person name="Merkel B.J."/>
            <person name="Hornburger P."/>
            <person name="Mueller R.-W."/>
            <person name="Bruemmer F."/>
            <person name="Labrenz M."/>
            <person name="Spormann A.M."/>
            <person name="Op den Camp H."/>
            <person name="Overmann J."/>
            <person name="Amann R."/>
            <person name="Jetten M.S.M."/>
            <person name="Mascher T."/>
            <person name="Medema M.H."/>
            <person name="Devos D.P."/>
            <person name="Kaster A.-K."/>
            <person name="Ovreas L."/>
            <person name="Rohde M."/>
            <person name="Galperin M.Y."/>
            <person name="Jogler C."/>
        </authorList>
    </citation>
    <scope>NUCLEOTIDE SEQUENCE [LARGE SCALE GENOMIC DNA]</scope>
    <source>
        <strain evidence="6 7">FC18</strain>
    </source>
</reference>
<dbReference type="SUPFAM" id="SSF88659">
    <property type="entry name" value="Sigma3 and sigma4 domains of RNA polymerase sigma factors"/>
    <property type="match status" value="1"/>
</dbReference>
<proteinExistence type="predicted"/>
<dbReference type="Gene3D" id="1.10.10.10">
    <property type="entry name" value="Winged helix-like DNA-binding domain superfamily/Winged helix DNA-binding domain"/>
    <property type="match status" value="1"/>
</dbReference>
<dbReference type="RefSeq" id="WP_075085635.1">
    <property type="nucleotide sequence ID" value="NZ_CP042912.1"/>
</dbReference>
<keyword evidence="1" id="KW-0805">Transcription regulation</keyword>
<dbReference type="AlphaFoldDB" id="A0A5B9P5X9"/>
<dbReference type="InterPro" id="IPR013324">
    <property type="entry name" value="RNA_pol_sigma_r3/r4-like"/>
</dbReference>
<dbReference type="PANTHER" id="PTHR43133:SF8">
    <property type="entry name" value="RNA POLYMERASE SIGMA FACTOR HI_1459-RELATED"/>
    <property type="match status" value="1"/>
</dbReference>
<organism evidence="6 7">
    <name type="scientific">Mariniblastus fucicola</name>
    <dbReference type="NCBI Taxonomy" id="980251"/>
    <lineage>
        <taxon>Bacteria</taxon>
        <taxon>Pseudomonadati</taxon>
        <taxon>Planctomycetota</taxon>
        <taxon>Planctomycetia</taxon>
        <taxon>Pirellulales</taxon>
        <taxon>Pirellulaceae</taxon>
        <taxon>Mariniblastus</taxon>
    </lineage>
</organism>
<evidence type="ECO:0000256" key="3">
    <source>
        <dbReference type="ARBA" id="ARBA00023125"/>
    </source>
</evidence>
<keyword evidence="2" id="KW-0731">Sigma factor</keyword>
<dbReference type="InterPro" id="IPR036388">
    <property type="entry name" value="WH-like_DNA-bd_sf"/>
</dbReference>
<dbReference type="NCBIfam" id="TIGR02937">
    <property type="entry name" value="sigma70-ECF"/>
    <property type="match status" value="1"/>
</dbReference>
<accession>A0A5B9P5X9</accession>
<sequence length="205" mass="23509">MKDANSSAEFDSAQKELIAEFTKHRETLWKAIFFRLDHRLGGRIDPDDVLQEAWLDANMRLKQFVEERASWTMHIWIRVILRQTLVNVHRRHFSSKKRDASKEIGNTVSDGDDLPTMADCYVGRVSTPSQAAMKKESFIELETALQRMKPKDRTVLTLRHFDELSNKEVAARLGLSEKAASIRYVRAIERLKKVLESPGPATSAN</sequence>
<dbReference type="EMBL" id="CP042912">
    <property type="protein sequence ID" value="QEG21738.1"/>
    <property type="molecule type" value="Genomic_DNA"/>
</dbReference>
<name>A0A5B9P5X9_9BACT</name>
<dbReference type="InterPro" id="IPR013249">
    <property type="entry name" value="RNA_pol_sigma70_r4_t2"/>
</dbReference>